<protein>
    <submittedName>
        <fullName evidence="1">Uncharacterized protein</fullName>
    </submittedName>
</protein>
<reference evidence="1 2" key="1">
    <citation type="journal article" date="2020" name="Mol. Biol. Evol.">
        <title>Distinct Expression and Methylation Patterns for Genes with Different Fates following a Single Whole-Genome Duplication in Flowering Plants.</title>
        <authorList>
            <person name="Shi T."/>
            <person name="Rahmani R.S."/>
            <person name="Gugger P.F."/>
            <person name="Wang M."/>
            <person name="Li H."/>
            <person name="Zhang Y."/>
            <person name="Li Z."/>
            <person name="Wang Q."/>
            <person name="Van de Peer Y."/>
            <person name="Marchal K."/>
            <person name="Chen J."/>
        </authorList>
    </citation>
    <scope>NUCLEOTIDE SEQUENCE [LARGE SCALE GENOMIC DNA]</scope>
    <source>
        <tissue evidence="1">Leaf</tissue>
    </source>
</reference>
<evidence type="ECO:0000313" key="1">
    <source>
        <dbReference type="EMBL" id="DAD19632.1"/>
    </source>
</evidence>
<dbReference type="AlphaFoldDB" id="A0A822XI39"/>
<accession>A0A822XI39</accession>
<organism evidence="1 2">
    <name type="scientific">Nelumbo nucifera</name>
    <name type="common">Sacred lotus</name>
    <dbReference type="NCBI Taxonomy" id="4432"/>
    <lineage>
        <taxon>Eukaryota</taxon>
        <taxon>Viridiplantae</taxon>
        <taxon>Streptophyta</taxon>
        <taxon>Embryophyta</taxon>
        <taxon>Tracheophyta</taxon>
        <taxon>Spermatophyta</taxon>
        <taxon>Magnoliopsida</taxon>
        <taxon>Proteales</taxon>
        <taxon>Nelumbonaceae</taxon>
        <taxon>Nelumbo</taxon>
    </lineage>
</organism>
<comment type="caution">
    <text evidence="1">The sequence shown here is derived from an EMBL/GenBank/DDBJ whole genome shotgun (WGS) entry which is preliminary data.</text>
</comment>
<dbReference type="Proteomes" id="UP000607653">
    <property type="component" value="Unassembled WGS sequence"/>
</dbReference>
<gene>
    <name evidence="1" type="ORF">HUJ06_021095</name>
</gene>
<proteinExistence type="predicted"/>
<dbReference type="EMBL" id="DUZY01000001">
    <property type="protein sequence ID" value="DAD19632.1"/>
    <property type="molecule type" value="Genomic_DNA"/>
</dbReference>
<sequence length="24" mass="2711">MPETLIVLYLHRIGCIINVTAVLE</sequence>
<keyword evidence="2" id="KW-1185">Reference proteome</keyword>
<evidence type="ECO:0000313" key="2">
    <source>
        <dbReference type="Proteomes" id="UP000607653"/>
    </source>
</evidence>
<name>A0A822XI39_NELNU</name>